<dbReference type="InterPro" id="IPR029058">
    <property type="entry name" value="AB_hydrolase_fold"/>
</dbReference>
<comment type="caution">
    <text evidence="3">The sequence shown here is derived from an EMBL/GenBank/DDBJ whole genome shotgun (WGS) entry which is preliminary data.</text>
</comment>
<evidence type="ECO:0000313" key="4">
    <source>
        <dbReference type="Proteomes" id="UP000070659"/>
    </source>
</evidence>
<evidence type="ECO:0000313" key="3">
    <source>
        <dbReference type="EMBL" id="KWX05366.1"/>
    </source>
</evidence>
<name>A0A132N5U3_9ACTN</name>
<gene>
    <name evidence="3" type="ORF">TH66_02865</name>
</gene>
<comment type="similarity">
    <text evidence="1">Belongs to the AB hydrolase superfamily.</text>
</comment>
<dbReference type="Pfam" id="PF01738">
    <property type="entry name" value="DLH"/>
    <property type="match status" value="1"/>
</dbReference>
<dbReference type="SUPFAM" id="SSF53474">
    <property type="entry name" value="alpha/beta-Hydrolases"/>
    <property type="match status" value="1"/>
</dbReference>
<evidence type="ECO:0000256" key="1">
    <source>
        <dbReference type="ARBA" id="ARBA00008645"/>
    </source>
</evidence>
<dbReference type="InterPro" id="IPR002925">
    <property type="entry name" value="Dienelactn_hydro"/>
</dbReference>
<reference evidence="3 4" key="1">
    <citation type="submission" date="2015-02" db="EMBL/GenBank/DDBJ databases">
        <title>Physiological reanalysis, assessment of diazotrophy, and genome sequences of multiple isolates of Streptomyces thermoautotrophicus.</title>
        <authorList>
            <person name="MacKellar D.C."/>
            <person name="Lieber L."/>
            <person name="Norman J."/>
            <person name="Bolger A."/>
            <person name="Tobin C."/>
            <person name="Murray J.W."/>
            <person name="Prell J."/>
        </authorList>
    </citation>
    <scope>NUCLEOTIDE SEQUENCE [LARGE SCALE GENOMIC DNA]</scope>
    <source>
        <strain evidence="3 4">UBT1</strain>
    </source>
</reference>
<dbReference type="PATRIC" id="fig|1469144.8.peg.4732"/>
<organism evidence="3 4">
    <name type="scientific">Carbonactinospora thermoautotrophica</name>
    <dbReference type="NCBI Taxonomy" id="1469144"/>
    <lineage>
        <taxon>Bacteria</taxon>
        <taxon>Bacillati</taxon>
        <taxon>Actinomycetota</taxon>
        <taxon>Actinomycetes</taxon>
        <taxon>Kitasatosporales</taxon>
        <taxon>Carbonactinosporaceae</taxon>
        <taxon>Carbonactinospora</taxon>
    </lineage>
</organism>
<dbReference type="EMBL" id="JYIJ01000012">
    <property type="protein sequence ID" value="KWX05366.1"/>
    <property type="molecule type" value="Genomic_DNA"/>
</dbReference>
<dbReference type="GO" id="GO:0016787">
    <property type="term" value="F:hydrolase activity"/>
    <property type="evidence" value="ECO:0007669"/>
    <property type="project" value="InterPro"/>
</dbReference>
<dbReference type="Proteomes" id="UP000070659">
    <property type="component" value="Unassembled WGS sequence"/>
</dbReference>
<feature type="domain" description="Dienelactone hydrolase" evidence="2">
    <location>
        <begin position="42"/>
        <end position="189"/>
    </location>
</feature>
<proteinExistence type="inferred from homology"/>
<protein>
    <recommendedName>
        <fullName evidence="2">Dienelactone hydrolase domain-containing protein</fullName>
    </recommendedName>
</protein>
<dbReference type="AlphaFoldDB" id="A0A132N5U3"/>
<dbReference type="PANTHER" id="PTHR22946">
    <property type="entry name" value="DIENELACTONE HYDROLASE DOMAIN-CONTAINING PROTEIN-RELATED"/>
    <property type="match status" value="1"/>
</dbReference>
<dbReference type="InterPro" id="IPR050261">
    <property type="entry name" value="FrsA_esterase"/>
</dbReference>
<evidence type="ECO:0000259" key="2">
    <source>
        <dbReference type="Pfam" id="PF01738"/>
    </source>
</evidence>
<dbReference type="Gene3D" id="3.40.50.1820">
    <property type="entry name" value="alpha/beta hydrolase"/>
    <property type="match status" value="1"/>
</dbReference>
<sequence length="206" mass="21834">MGDVTLYADLDIPQGATGIVAFAHGSGSGRHSPRNQFVARELRDRGLATLLLDLLTEDEEARDAYSGAWRFNIPLLTARVVGTVDWLARDERTRALPVGLFGASTGAAAALGAAAQRPDRVRAVVSRGGRPDLAASALPDVRAPTLLIVGGDDTLVLGLNEDAAKQLTAPHELRVVPGAGHLFEEPGALELVARYAADWFTEHLRG</sequence>
<accession>A0A132N5U3</accession>